<dbReference type="Gene3D" id="2.40.50.90">
    <property type="match status" value="1"/>
</dbReference>
<protein>
    <submittedName>
        <fullName evidence="3">Nuclease</fullName>
    </submittedName>
</protein>
<sequence>MLSLRRTLLCASALLVSFSVHSAPREYGTVRVSEVTSIYDADTFTVNIQNWPGIVGERVPVRVYGIDAPEIKGQCPREKNLAQQAKQVTVAALRGARVIELRHLQRDKYFRILADVYIDNVKLADLLIKKRLAYPYFGETKQKWC</sequence>
<evidence type="ECO:0000313" key="3">
    <source>
        <dbReference type="EMBL" id="PPC76434.1"/>
    </source>
</evidence>
<keyword evidence="1" id="KW-0732">Signal</keyword>
<dbReference type="InterPro" id="IPR035437">
    <property type="entry name" value="SNase_OB-fold_sf"/>
</dbReference>
<dbReference type="AlphaFoldDB" id="A0A2S5KNL6"/>
<evidence type="ECO:0000256" key="1">
    <source>
        <dbReference type="SAM" id="SignalP"/>
    </source>
</evidence>
<feature type="signal peptide" evidence="1">
    <location>
        <begin position="1"/>
        <end position="22"/>
    </location>
</feature>
<organism evidence="3 4">
    <name type="scientific">Proteobacteria bacterium 228</name>
    <dbReference type="NCBI Taxonomy" id="2083153"/>
    <lineage>
        <taxon>Bacteria</taxon>
        <taxon>Pseudomonadati</taxon>
        <taxon>Pseudomonadota</taxon>
    </lineage>
</organism>
<dbReference type="SMART" id="SM00318">
    <property type="entry name" value="SNc"/>
    <property type="match status" value="1"/>
</dbReference>
<dbReference type="OrthoDB" id="309040at2"/>
<dbReference type="EMBL" id="PRLP01000052">
    <property type="protein sequence ID" value="PPC76434.1"/>
    <property type="molecule type" value="Genomic_DNA"/>
</dbReference>
<feature type="domain" description="TNase-like" evidence="2">
    <location>
        <begin position="29"/>
        <end position="144"/>
    </location>
</feature>
<name>A0A2S5KNL6_9PROT</name>
<reference evidence="3 4" key="1">
    <citation type="submission" date="2018-02" db="EMBL/GenBank/DDBJ databases">
        <title>novel marine gammaproteobacteria from coastal saline agro ecosystem.</title>
        <authorList>
            <person name="Krishnan R."/>
            <person name="Ramesh Kumar N."/>
        </authorList>
    </citation>
    <scope>NUCLEOTIDE SEQUENCE [LARGE SCALE GENOMIC DNA]</scope>
    <source>
        <strain evidence="3 4">228</strain>
    </source>
</reference>
<feature type="chain" id="PRO_5015465925" evidence="1">
    <location>
        <begin position="23"/>
        <end position="145"/>
    </location>
</feature>
<dbReference type="Pfam" id="PF00565">
    <property type="entry name" value="SNase"/>
    <property type="match status" value="1"/>
</dbReference>
<evidence type="ECO:0000313" key="4">
    <source>
        <dbReference type="Proteomes" id="UP000238196"/>
    </source>
</evidence>
<evidence type="ECO:0000259" key="2">
    <source>
        <dbReference type="SMART" id="SM00318"/>
    </source>
</evidence>
<comment type="caution">
    <text evidence="3">The sequence shown here is derived from an EMBL/GenBank/DDBJ whole genome shotgun (WGS) entry which is preliminary data.</text>
</comment>
<dbReference type="Proteomes" id="UP000238196">
    <property type="component" value="Unassembled WGS sequence"/>
</dbReference>
<accession>A0A2S5KNL6</accession>
<dbReference type="SUPFAM" id="SSF50199">
    <property type="entry name" value="Staphylococcal nuclease"/>
    <property type="match status" value="1"/>
</dbReference>
<gene>
    <name evidence="3" type="ORF">C4K68_15910</name>
</gene>
<dbReference type="InterPro" id="IPR016071">
    <property type="entry name" value="Staphylococal_nuclease_OB-fold"/>
</dbReference>
<proteinExistence type="predicted"/>